<dbReference type="AlphaFoldDB" id="A0A3Q1D4C7"/>
<evidence type="ECO:0000313" key="2">
    <source>
        <dbReference type="Proteomes" id="UP001501940"/>
    </source>
</evidence>
<organism evidence="1 2">
    <name type="scientific">Amphiprion ocellaris</name>
    <name type="common">Clown anemonefish</name>
    <dbReference type="NCBI Taxonomy" id="80972"/>
    <lineage>
        <taxon>Eukaryota</taxon>
        <taxon>Metazoa</taxon>
        <taxon>Chordata</taxon>
        <taxon>Craniata</taxon>
        <taxon>Vertebrata</taxon>
        <taxon>Euteleostomi</taxon>
        <taxon>Actinopterygii</taxon>
        <taxon>Neopterygii</taxon>
        <taxon>Teleostei</taxon>
        <taxon>Neoteleostei</taxon>
        <taxon>Acanthomorphata</taxon>
        <taxon>Ovalentaria</taxon>
        <taxon>Pomacentridae</taxon>
        <taxon>Amphiprion</taxon>
    </lineage>
</organism>
<reference evidence="1" key="2">
    <citation type="submission" date="2025-08" db="UniProtKB">
        <authorList>
            <consortium name="Ensembl"/>
        </authorList>
    </citation>
    <scope>IDENTIFICATION</scope>
</reference>
<dbReference type="Ensembl" id="ENSAOCT00000016438.2">
    <property type="protein sequence ID" value="ENSAOCP00000025866.2"/>
    <property type="gene ID" value="ENSAOCG00000013741.2"/>
</dbReference>
<keyword evidence="2" id="KW-1185">Reference proteome</keyword>
<reference evidence="1" key="3">
    <citation type="submission" date="2025-09" db="UniProtKB">
        <authorList>
            <consortium name="Ensembl"/>
        </authorList>
    </citation>
    <scope>IDENTIFICATION</scope>
</reference>
<evidence type="ECO:0000313" key="1">
    <source>
        <dbReference type="Ensembl" id="ENSAOCP00000025866.2"/>
    </source>
</evidence>
<name>A0A3Q1D4C7_AMPOC</name>
<reference evidence="1 2" key="1">
    <citation type="submission" date="2022-01" db="EMBL/GenBank/DDBJ databases">
        <title>A chromosome-scale genome assembly of the false clownfish, Amphiprion ocellaris.</title>
        <authorList>
            <person name="Ryu T."/>
        </authorList>
    </citation>
    <scope>NUCLEOTIDE SEQUENCE [LARGE SCALE GENOMIC DNA]</scope>
</reference>
<proteinExistence type="predicted"/>
<accession>A0A3Q1D4C7</accession>
<dbReference type="Proteomes" id="UP001501940">
    <property type="component" value="Chromosome 2"/>
</dbReference>
<sequence>MLRNTKSRGEITAETFCQLPSASGNTASKQPEMGKARPNVQTTCSGSYWCTVVCTLVRLCKEVPQQPTNVCLFSVLCRLNSELLCCTLTMRSM</sequence>
<dbReference type="GeneTree" id="ENSGT00940000180279"/>
<protein>
    <submittedName>
        <fullName evidence="1">Uncharacterized protein</fullName>
    </submittedName>
</protein>